<protein>
    <recommendedName>
        <fullName evidence="1">Reverse transcriptase zinc-binding domain-containing protein</fullName>
    </recommendedName>
</protein>
<dbReference type="AlphaFoldDB" id="A0A2T8I420"/>
<dbReference type="Proteomes" id="UP000243499">
    <property type="component" value="Chromosome 9"/>
</dbReference>
<organism evidence="2">
    <name type="scientific">Panicum hallii</name>
    <dbReference type="NCBI Taxonomy" id="206008"/>
    <lineage>
        <taxon>Eukaryota</taxon>
        <taxon>Viridiplantae</taxon>
        <taxon>Streptophyta</taxon>
        <taxon>Embryophyta</taxon>
        <taxon>Tracheophyta</taxon>
        <taxon>Spermatophyta</taxon>
        <taxon>Magnoliopsida</taxon>
        <taxon>Liliopsida</taxon>
        <taxon>Poales</taxon>
        <taxon>Poaceae</taxon>
        <taxon>PACMAD clade</taxon>
        <taxon>Panicoideae</taxon>
        <taxon>Panicodae</taxon>
        <taxon>Paniceae</taxon>
        <taxon>Panicinae</taxon>
        <taxon>Panicum</taxon>
        <taxon>Panicum sect. Panicum</taxon>
    </lineage>
</organism>
<feature type="domain" description="Reverse transcriptase zinc-binding" evidence="1">
    <location>
        <begin position="33"/>
        <end position="105"/>
    </location>
</feature>
<name>A0A2T8I420_9POAL</name>
<proteinExistence type="predicted"/>
<reference evidence="2" key="1">
    <citation type="submission" date="2018-04" db="EMBL/GenBank/DDBJ databases">
        <title>WGS assembly of Panicum hallii.</title>
        <authorList>
            <person name="Lovell J."/>
            <person name="Jenkins J."/>
            <person name="Lowry D."/>
            <person name="Mamidi S."/>
            <person name="Sreedasyam A."/>
            <person name="Weng X."/>
            <person name="Barry K."/>
            <person name="Bonette J."/>
            <person name="Campitelli B."/>
            <person name="Daum C."/>
            <person name="Gordon S."/>
            <person name="Gould B."/>
            <person name="Lipzen A."/>
            <person name="Macqueen A."/>
            <person name="Palacio-Mejia J."/>
            <person name="Plott C."/>
            <person name="Shakirov E."/>
            <person name="Shu S."/>
            <person name="Yoshinaga Y."/>
            <person name="Zane M."/>
            <person name="Rokhsar D."/>
            <person name="Grimwood J."/>
            <person name="Schmutz J."/>
            <person name="Juenger T."/>
        </authorList>
    </citation>
    <scope>NUCLEOTIDE SEQUENCE [LARGE SCALE GENOMIC DNA]</scope>
    <source>
        <strain evidence="2">FIL2</strain>
    </source>
</reference>
<sequence>MSSFVELWDLVQEVQLNDEQDSICWRWTTDGVYTAKSAYNAQFLGSYRLFRGEHIWQAEAEGKHKFFAWLLIQHWPCNPICPLCNQEPETTAHLILHCTFARQVWDKMENWTQQLVQAPGQGLEVMNWWEKGLANLPKKKCRLKAALMIYCAWNIWKARNKRVFDNKILSPVEVFQESKAEAHCRTLACGRPELSLFNV</sequence>
<dbReference type="InterPro" id="IPR026960">
    <property type="entry name" value="RVT-Znf"/>
</dbReference>
<dbReference type="Gramene" id="PVH32399">
    <property type="protein sequence ID" value="PVH32399"/>
    <property type="gene ID" value="PAHAL_9G389100"/>
</dbReference>
<dbReference type="EMBL" id="CM008054">
    <property type="protein sequence ID" value="PVH32399.1"/>
    <property type="molecule type" value="Genomic_DNA"/>
</dbReference>
<gene>
    <name evidence="2" type="ORF">PAHAL_9G389100</name>
</gene>
<accession>A0A2T8I420</accession>
<evidence type="ECO:0000313" key="2">
    <source>
        <dbReference type="EMBL" id="PVH32399.1"/>
    </source>
</evidence>
<evidence type="ECO:0000259" key="1">
    <source>
        <dbReference type="Pfam" id="PF13966"/>
    </source>
</evidence>
<dbReference type="Pfam" id="PF13966">
    <property type="entry name" value="zf-RVT"/>
    <property type="match status" value="1"/>
</dbReference>